<gene>
    <name evidence="7" type="ORF">Adu01nite_86450</name>
</gene>
<evidence type="ECO:0000313" key="8">
    <source>
        <dbReference type="Proteomes" id="UP000637628"/>
    </source>
</evidence>
<feature type="compositionally biased region" description="Basic and acidic residues" evidence="5">
    <location>
        <begin position="20"/>
        <end position="33"/>
    </location>
</feature>
<dbReference type="Proteomes" id="UP000637628">
    <property type="component" value="Unassembled WGS sequence"/>
</dbReference>
<dbReference type="PANTHER" id="PTHR30461:SF23">
    <property type="entry name" value="DNA RECOMBINASE-RELATED"/>
    <property type="match status" value="1"/>
</dbReference>
<dbReference type="EMBL" id="BOML01000075">
    <property type="protein sequence ID" value="GIE07295.1"/>
    <property type="molecule type" value="Genomic_DNA"/>
</dbReference>
<accession>A0ABQ3ZBV6</accession>
<dbReference type="PANTHER" id="PTHR30461">
    <property type="entry name" value="DNA-INVERTASE FROM LAMBDOID PROPHAGE"/>
    <property type="match status" value="1"/>
</dbReference>
<dbReference type="Gene3D" id="3.40.50.1390">
    <property type="entry name" value="Resolvase, N-terminal catalytic domain"/>
    <property type="match status" value="1"/>
</dbReference>
<keyword evidence="1" id="KW-0229">DNA integration</keyword>
<evidence type="ECO:0000256" key="4">
    <source>
        <dbReference type="PROSITE-ProRule" id="PRU10137"/>
    </source>
</evidence>
<name>A0ABQ3ZBV6_9ACTN</name>
<keyword evidence="8" id="KW-1185">Reference proteome</keyword>
<protein>
    <submittedName>
        <fullName evidence="7">Resolvase</fullName>
    </submittedName>
</protein>
<evidence type="ECO:0000256" key="5">
    <source>
        <dbReference type="SAM" id="MobiDB-lite"/>
    </source>
</evidence>
<comment type="caution">
    <text evidence="7">The sequence shown here is derived from an EMBL/GenBank/DDBJ whole genome shotgun (WGS) entry which is preliminary data.</text>
</comment>
<evidence type="ECO:0000313" key="7">
    <source>
        <dbReference type="EMBL" id="GIE07295.1"/>
    </source>
</evidence>
<reference evidence="7 8" key="1">
    <citation type="submission" date="2021-01" db="EMBL/GenBank/DDBJ databases">
        <title>Whole genome shotgun sequence of Actinoplanes durhamensis NBRC 14914.</title>
        <authorList>
            <person name="Komaki H."/>
            <person name="Tamura T."/>
        </authorList>
    </citation>
    <scope>NUCLEOTIDE SEQUENCE [LARGE SCALE GENOMIC DNA]</scope>
    <source>
        <strain evidence="7 8">NBRC 14914</strain>
    </source>
</reference>
<evidence type="ECO:0000259" key="6">
    <source>
        <dbReference type="PROSITE" id="PS51736"/>
    </source>
</evidence>
<dbReference type="Pfam" id="PF00239">
    <property type="entry name" value="Resolvase"/>
    <property type="match status" value="1"/>
</dbReference>
<dbReference type="PROSITE" id="PS51736">
    <property type="entry name" value="RECOMBINASES_3"/>
    <property type="match status" value="1"/>
</dbReference>
<evidence type="ECO:0000256" key="3">
    <source>
        <dbReference type="ARBA" id="ARBA00023172"/>
    </source>
</evidence>
<keyword evidence="3" id="KW-0233">DNA recombination</keyword>
<dbReference type="InterPro" id="IPR038109">
    <property type="entry name" value="DNA_bind_recomb_sf"/>
</dbReference>
<dbReference type="InterPro" id="IPR050639">
    <property type="entry name" value="SSR_resolvase"/>
</dbReference>
<feature type="region of interest" description="Disordered" evidence="5">
    <location>
        <begin position="1"/>
        <end position="40"/>
    </location>
</feature>
<dbReference type="SUPFAM" id="SSF53041">
    <property type="entry name" value="Resolvase-like"/>
    <property type="match status" value="1"/>
</dbReference>
<dbReference type="SMART" id="SM00857">
    <property type="entry name" value="Resolvase"/>
    <property type="match status" value="1"/>
</dbReference>
<sequence length="279" mass="29831">MSEAQGGAALTRRNGLSHAVRPDPHRPSGERSRVGSGGTRPVAHTLRLVGYLRVSTIEQATHGYGLDVQRAAIRAAAEAMGARIVKWCIDDPKSGALPADERPGLTEGLTWLRDGQADGIITRDLDRLAREVTVQEAILAEVWNRCGARAFTATGEVERDDPDDPYRTAMRQMMGVFSGLERRLIVKRLRDGRKAKAAAGGHAVGRAGYGWRSVGGALVEIPAEQRGLARLKELAAGGASTRAIAATLAEEGHPTQRGGRWTSPVVARILSRQVEAVAA</sequence>
<dbReference type="Gene3D" id="3.90.1750.20">
    <property type="entry name" value="Putative Large Serine Recombinase, Chain B, Domain 2"/>
    <property type="match status" value="1"/>
</dbReference>
<dbReference type="InterPro" id="IPR006118">
    <property type="entry name" value="Recombinase_CS"/>
</dbReference>
<proteinExistence type="predicted"/>
<dbReference type="InterPro" id="IPR036162">
    <property type="entry name" value="Resolvase-like_N_sf"/>
</dbReference>
<evidence type="ECO:0000256" key="2">
    <source>
        <dbReference type="ARBA" id="ARBA00023125"/>
    </source>
</evidence>
<keyword evidence="2" id="KW-0238">DNA-binding</keyword>
<dbReference type="InterPro" id="IPR006119">
    <property type="entry name" value="Resolv_N"/>
</dbReference>
<dbReference type="CDD" id="cd00338">
    <property type="entry name" value="Ser_Recombinase"/>
    <property type="match status" value="1"/>
</dbReference>
<organism evidence="7 8">
    <name type="scientific">Paractinoplanes durhamensis</name>
    <dbReference type="NCBI Taxonomy" id="113563"/>
    <lineage>
        <taxon>Bacteria</taxon>
        <taxon>Bacillati</taxon>
        <taxon>Actinomycetota</taxon>
        <taxon>Actinomycetes</taxon>
        <taxon>Micromonosporales</taxon>
        <taxon>Micromonosporaceae</taxon>
        <taxon>Paractinoplanes</taxon>
    </lineage>
</organism>
<dbReference type="PROSITE" id="PS00397">
    <property type="entry name" value="RECOMBINASES_1"/>
    <property type="match status" value="1"/>
</dbReference>
<feature type="active site" description="O-(5'-phospho-DNA)-serine intermediate" evidence="4">
    <location>
        <position position="55"/>
    </location>
</feature>
<feature type="domain" description="Resolvase/invertase-type recombinase catalytic" evidence="6">
    <location>
        <begin position="47"/>
        <end position="200"/>
    </location>
</feature>
<evidence type="ECO:0000256" key="1">
    <source>
        <dbReference type="ARBA" id="ARBA00022908"/>
    </source>
</evidence>